<dbReference type="InterPro" id="IPR010730">
    <property type="entry name" value="HET"/>
</dbReference>
<evidence type="ECO:0000313" key="3">
    <source>
        <dbReference type="Proteomes" id="UP001174934"/>
    </source>
</evidence>
<dbReference type="Proteomes" id="UP001174934">
    <property type="component" value="Unassembled WGS sequence"/>
</dbReference>
<dbReference type="AlphaFoldDB" id="A0AA39WUV7"/>
<organism evidence="2 3">
    <name type="scientific">Bombardia bombarda</name>
    <dbReference type="NCBI Taxonomy" id="252184"/>
    <lineage>
        <taxon>Eukaryota</taxon>
        <taxon>Fungi</taxon>
        <taxon>Dikarya</taxon>
        <taxon>Ascomycota</taxon>
        <taxon>Pezizomycotina</taxon>
        <taxon>Sordariomycetes</taxon>
        <taxon>Sordariomycetidae</taxon>
        <taxon>Sordariales</taxon>
        <taxon>Lasiosphaeriaceae</taxon>
        <taxon>Bombardia</taxon>
    </lineage>
</organism>
<dbReference type="EMBL" id="JAULSR010000004">
    <property type="protein sequence ID" value="KAK0622007.1"/>
    <property type="molecule type" value="Genomic_DNA"/>
</dbReference>
<gene>
    <name evidence="2" type="ORF">B0T17DRAFT_308942</name>
</gene>
<dbReference type="Pfam" id="PF06985">
    <property type="entry name" value="HET"/>
    <property type="match status" value="1"/>
</dbReference>
<accession>A0AA39WUV7</accession>
<dbReference type="PANTHER" id="PTHR33112:SF8">
    <property type="entry name" value="HETEROKARYON INCOMPATIBILITY DOMAIN-CONTAINING PROTEIN"/>
    <property type="match status" value="1"/>
</dbReference>
<evidence type="ECO:0000313" key="2">
    <source>
        <dbReference type="EMBL" id="KAK0622007.1"/>
    </source>
</evidence>
<dbReference type="PANTHER" id="PTHR33112">
    <property type="entry name" value="DOMAIN PROTEIN, PUTATIVE-RELATED"/>
    <property type="match status" value="1"/>
</dbReference>
<name>A0AA39WUV7_9PEZI</name>
<feature type="domain" description="Heterokaryon incompatibility" evidence="1">
    <location>
        <begin position="6"/>
        <end position="166"/>
    </location>
</feature>
<comment type="caution">
    <text evidence="2">The sequence shown here is derived from an EMBL/GenBank/DDBJ whole genome shotgun (WGS) entry which is preliminary data.</text>
</comment>
<evidence type="ECO:0000259" key="1">
    <source>
        <dbReference type="Pfam" id="PF06985"/>
    </source>
</evidence>
<sequence>MDFSEWVALSYCWGGDQPQKTTQASIPGYRDGIDLSSMPKTIQDAVTVCRKIGARYLWVDSLCIIQNDTADLGVELGQVPRIYQSALVTIFAASAHNVTEGFLHPRFAPPADSPPIKVRVQSTQRTWLWGKAEESIHQLVLADTESEFAPSPVENPLYRRAWAYQEYMLSPRMLVYSDKELTWRCRCGERRLGSRLLQTERMSNKPSIPGSRLNWWDDIIEAYTQCDLTLPSDKLVALAALADFYQKETNKTYLAGLWKEDIIQGLWWRLDGRRMSLPKLKRPPEYRAPSWSWASVDGAVKTDLPPTEYSPTFVAKAQLVKAHVNPLYPAAPLVAVKSASLTIFGGE</sequence>
<keyword evidence="3" id="KW-1185">Reference proteome</keyword>
<proteinExistence type="predicted"/>
<reference evidence="2" key="1">
    <citation type="submission" date="2023-06" db="EMBL/GenBank/DDBJ databases">
        <title>Genome-scale phylogeny and comparative genomics of the fungal order Sordariales.</title>
        <authorList>
            <consortium name="Lawrence Berkeley National Laboratory"/>
            <person name="Hensen N."/>
            <person name="Bonometti L."/>
            <person name="Westerberg I."/>
            <person name="Brannstrom I.O."/>
            <person name="Guillou S."/>
            <person name="Cros-Aarteil S."/>
            <person name="Calhoun S."/>
            <person name="Haridas S."/>
            <person name="Kuo A."/>
            <person name="Mondo S."/>
            <person name="Pangilinan J."/>
            <person name="Riley R."/>
            <person name="LaButti K."/>
            <person name="Andreopoulos B."/>
            <person name="Lipzen A."/>
            <person name="Chen C."/>
            <person name="Yanf M."/>
            <person name="Daum C."/>
            <person name="Ng V."/>
            <person name="Clum A."/>
            <person name="Steindorff A."/>
            <person name="Ohm R."/>
            <person name="Martin F."/>
            <person name="Silar P."/>
            <person name="Natvig D."/>
            <person name="Lalanne C."/>
            <person name="Gautier V."/>
            <person name="Ament-velasquez S.L."/>
            <person name="Kruys A."/>
            <person name="Hutchinson M.I."/>
            <person name="Powell A.J."/>
            <person name="Barry K."/>
            <person name="Miller A.N."/>
            <person name="Grigoriev I.V."/>
            <person name="Debuchy R."/>
            <person name="Gladieux P."/>
            <person name="Thoren M.H."/>
            <person name="Johannesson H."/>
        </authorList>
    </citation>
    <scope>NUCLEOTIDE SEQUENCE</scope>
    <source>
        <strain evidence="2">SMH3391-2</strain>
    </source>
</reference>
<protein>
    <submittedName>
        <fullName evidence="2">Heterokaryon incompatibility protein-domain-containing protein</fullName>
    </submittedName>
</protein>